<evidence type="ECO:0000313" key="2">
    <source>
        <dbReference type="EMBL" id="VEL27185.1"/>
    </source>
</evidence>
<gene>
    <name evidence="2" type="ORF">PXEA_LOCUS20625</name>
</gene>
<dbReference type="Proteomes" id="UP000784294">
    <property type="component" value="Unassembled WGS sequence"/>
</dbReference>
<organism evidence="2 3">
    <name type="scientific">Protopolystoma xenopodis</name>
    <dbReference type="NCBI Taxonomy" id="117903"/>
    <lineage>
        <taxon>Eukaryota</taxon>
        <taxon>Metazoa</taxon>
        <taxon>Spiralia</taxon>
        <taxon>Lophotrochozoa</taxon>
        <taxon>Platyhelminthes</taxon>
        <taxon>Monogenea</taxon>
        <taxon>Polyopisthocotylea</taxon>
        <taxon>Polystomatidea</taxon>
        <taxon>Polystomatidae</taxon>
        <taxon>Protopolystoma</taxon>
    </lineage>
</organism>
<sequence length="70" mass="7803">MACAVPSSSRIRLFRFEHGLSKRPGFFVHESRRSASQSNPCPNHKTGDPITSQLGDDRPVQLALPFFTMS</sequence>
<dbReference type="EMBL" id="CAAALY010085483">
    <property type="protein sequence ID" value="VEL27185.1"/>
    <property type="molecule type" value="Genomic_DNA"/>
</dbReference>
<reference evidence="2" key="1">
    <citation type="submission" date="2018-11" db="EMBL/GenBank/DDBJ databases">
        <authorList>
            <consortium name="Pathogen Informatics"/>
        </authorList>
    </citation>
    <scope>NUCLEOTIDE SEQUENCE</scope>
</reference>
<evidence type="ECO:0000256" key="1">
    <source>
        <dbReference type="SAM" id="MobiDB-lite"/>
    </source>
</evidence>
<proteinExistence type="predicted"/>
<comment type="caution">
    <text evidence="2">The sequence shown here is derived from an EMBL/GenBank/DDBJ whole genome shotgun (WGS) entry which is preliminary data.</text>
</comment>
<evidence type="ECO:0000313" key="3">
    <source>
        <dbReference type="Proteomes" id="UP000784294"/>
    </source>
</evidence>
<accession>A0A3S5ASC6</accession>
<dbReference type="AlphaFoldDB" id="A0A3S5ASC6"/>
<protein>
    <submittedName>
        <fullName evidence="2">Uncharacterized protein</fullName>
    </submittedName>
</protein>
<keyword evidence="3" id="KW-1185">Reference proteome</keyword>
<name>A0A3S5ASC6_9PLAT</name>
<feature type="region of interest" description="Disordered" evidence="1">
    <location>
        <begin position="31"/>
        <end position="56"/>
    </location>
</feature>